<dbReference type="OrthoDB" id="418495at2759"/>
<name>A0A7J7CC17_TRIWF</name>
<dbReference type="PANTHER" id="PTHR10168">
    <property type="entry name" value="GLUTAREDOXIN"/>
    <property type="match status" value="1"/>
</dbReference>
<dbReference type="InterPro" id="IPR014025">
    <property type="entry name" value="Glutaredoxin_subgr"/>
</dbReference>
<dbReference type="PRINTS" id="PR00160">
    <property type="entry name" value="GLUTAREDOXIN"/>
</dbReference>
<evidence type="ECO:0000259" key="5">
    <source>
        <dbReference type="Pfam" id="PF00462"/>
    </source>
</evidence>
<evidence type="ECO:0000256" key="1">
    <source>
        <dbReference type="ARBA" id="ARBA00004496"/>
    </source>
</evidence>
<dbReference type="PROSITE" id="PS51354">
    <property type="entry name" value="GLUTAREDOXIN_2"/>
    <property type="match status" value="1"/>
</dbReference>
<keyword evidence="7" id="KW-1185">Reference proteome</keyword>
<comment type="subcellular location">
    <subcellularLocation>
        <location evidence="1">Cytoplasm</location>
    </subcellularLocation>
</comment>
<keyword evidence="3" id="KW-0963">Cytoplasm</keyword>
<dbReference type="Gene3D" id="3.40.30.10">
    <property type="entry name" value="Glutaredoxin"/>
    <property type="match status" value="1"/>
</dbReference>
<keyword evidence="4" id="KW-0676">Redox-active center</keyword>
<dbReference type="AlphaFoldDB" id="A0A7J7CC17"/>
<evidence type="ECO:0000256" key="3">
    <source>
        <dbReference type="ARBA" id="ARBA00022490"/>
    </source>
</evidence>
<feature type="domain" description="Glutaredoxin" evidence="5">
    <location>
        <begin position="15"/>
        <end position="75"/>
    </location>
</feature>
<gene>
    <name evidence="6" type="ORF">HS088_TW18G00153</name>
</gene>
<dbReference type="InterPro" id="IPR036249">
    <property type="entry name" value="Thioredoxin-like_sf"/>
</dbReference>
<dbReference type="InParanoid" id="A0A7J7CC17"/>
<evidence type="ECO:0000313" key="6">
    <source>
        <dbReference type="EMBL" id="KAF5731475.1"/>
    </source>
</evidence>
<dbReference type="InterPro" id="IPR002109">
    <property type="entry name" value="Glutaredoxin"/>
</dbReference>
<evidence type="ECO:0000313" key="7">
    <source>
        <dbReference type="Proteomes" id="UP000593562"/>
    </source>
</evidence>
<evidence type="ECO:0000256" key="2">
    <source>
        <dbReference type="ARBA" id="ARBA00007568"/>
    </source>
</evidence>
<proteinExistence type="inferred from homology"/>
<dbReference type="Pfam" id="PF00462">
    <property type="entry name" value="Glutaredoxin"/>
    <property type="match status" value="1"/>
</dbReference>
<reference evidence="6 7" key="1">
    <citation type="journal article" date="2020" name="Nat. Commun.">
        <title>Genome of Tripterygium wilfordii and identification of cytochrome P450 involved in triptolide biosynthesis.</title>
        <authorList>
            <person name="Tu L."/>
            <person name="Su P."/>
            <person name="Zhang Z."/>
            <person name="Gao L."/>
            <person name="Wang J."/>
            <person name="Hu T."/>
            <person name="Zhou J."/>
            <person name="Zhang Y."/>
            <person name="Zhao Y."/>
            <person name="Liu Y."/>
            <person name="Song Y."/>
            <person name="Tong Y."/>
            <person name="Lu Y."/>
            <person name="Yang J."/>
            <person name="Xu C."/>
            <person name="Jia M."/>
            <person name="Peters R.J."/>
            <person name="Huang L."/>
            <person name="Gao W."/>
        </authorList>
    </citation>
    <scope>NUCLEOTIDE SEQUENCE [LARGE SCALE GENOMIC DNA]</scope>
    <source>
        <strain evidence="7">cv. XIE 37</strain>
        <tissue evidence="6">Leaf</tissue>
    </source>
</reference>
<sequence length="102" mass="11311">MDTSLRGMVGSSPLVIFSRSNCCMSHTVVTLISNFGANPTVYELDQIQNGQQIERALQQLGYRNVPVVFIGQQLIGGEQQVMSLHLRKELVPLLKRAGALWL</sequence>
<dbReference type="InterPro" id="IPR011905">
    <property type="entry name" value="GlrX-like_pln_2"/>
</dbReference>
<dbReference type="Proteomes" id="UP000593562">
    <property type="component" value="Unassembled WGS sequence"/>
</dbReference>
<dbReference type="GO" id="GO:0005737">
    <property type="term" value="C:cytoplasm"/>
    <property type="evidence" value="ECO:0007669"/>
    <property type="project" value="UniProtKB-SubCell"/>
</dbReference>
<comment type="caution">
    <text evidence="6">The sequence shown here is derived from an EMBL/GenBank/DDBJ whole genome shotgun (WGS) entry which is preliminary data.</text>
</comment>
<organism evidence="6 7">
    <name type="scientific">Tripterygium wilfordii</name>
    <name type="common">Thunder God vine</name>
    <dbReference type="NCBI Taxonomy" id="458696"/>
    <lineage>
        <taxon>Eukaryota</taxon>
        <taxon>Viridiplantae</taxon>
        <taxon>Streptophyta</taxon>
        <taxon>Embryophyta</taxon>
        <taxon>Tracheophyta</taxon>
        <taxon>Spermatophyta</taxon>
        <taxon>Magnoliopsida</taxon>
        <taxon>eudicotyledons</taxon>
        <taxon>Gunneridae</taxon>
        <taxon>Pentapetalae</taxon>
        <taxon>rosids</taxon>
        <taxon>fabids</taxon>
        <taxon>Celastrales</taxon>
        <taxon>Celastraceae</taxon>
        <taxon>Tripterygium</taxon>
    </lineage>
</organism>
<accession>A0A7J7CC17</accession>
<comment type="similarity">
    <text evidence="2">Belongs to the glutaredoxin family. CC-type subfamily.</text>
</comment>
<evidence type="ECO:0000256" key="4">
    <source>
        <dbReference type="ARBA" id="ARBA00023284"/>
    </source>
</evidence>
<dbReference type="SUPFAM" id="SSF52833">
    <property type="entry name" value="Thioredoxin-like"/>
    <property type="match status" value="1"/>
</dbReference>
<protein>
    <submittedName>
        <fullName evidence="6">Thioredoxin superfamily protein</fullName>
    </submittedName>
</protein>
<dbReference type="NCBIfam" id="TIGR02189">
    <property type="entry name" value="GlrX-like_plant"/>
    <property type="match status" value="1"/>
</dbReference>
<dbReference type="CDD" id="cd03419">
    <property type="entry name" value="GRX_GRXh_1_2_like"/>
    <property type="match status" value="1"/>
</dbReference>
<dbReference type="EMBL" id="JAAARO010000018">
    <property type="protein sequence ID" value="KAF5731475.1"/>
    <property type="molecule type" value="Genomic_DNA"/>
</dbReference>